<dbReference type="PROSITE" id="PS50972">
    <property type="entry name" value="PTERIN_BINDING"/>
    <property type="match status" value="1"/>
</dbReference>
<comment type="caution">
    <text evidence="12">The sequence shown here is derived from an EMBL/GenBank/DDBJ whole genome shotgun (WGS) entry which is preliminary data.</text>
</comment>
<dbReference type="InterPro" id="IPR000489">
    <property type="entry name" value="Pterin-binding_dom"/>
</dbReference>
<keyword evidence="5" id="KW-0808">Transferase</keyword>
<dbReference type="GO" id="GO:0046656">
    <property type="term" value="P:folic acid biosynthetic process"/>
    <property type="evidence" value="ECO:0007669"/>
    <property type="project" value="UniProtKB-UniRule"/>
</dbReference>
<keyword evidence="6" id="KW-0479">Metal-binding</keyword>
<dbReference type="UniPathway" id="UPA00077">
    <property type="reaction ID" value="UER00154"/>
</dbReference>
<comment type="similarity">
    <text evidence="9">Belongs to the DHNA family.</text>
</comment>
<dbReference type="PROSITE" id="PS00793">
    <property type="entry name" value="DHPS_2"/>
    <property type="match status" value="1"/>
</dbReference>
<keyword evidence="9" id="KW-0456">Lyase</keyword>
<dbReference type="InterPro" id="IPR045031">
    <property type="entry name" value="DHP_synth-like"/>
</dbReference>
<dbReference type="Proteomes" id="UP000070810">
    <property type="component" value="Unassembled WGS sequence"/>
</dbReference>
<dbReference type="GO" id="GO:0004150">
    <property type="term" value="F:dihydroneopterin aldolase activity"/>
    <property type="evidence" value="ECO:0007669"/>
    <property type="project" value="UniProtKB-UniRule"/>
</dbReference>
<feature type="region of interest" description="Disordered" evidence="10">
    <location>
        <begin position="226"/>
        <end position="246"/>
    </location>
</feature>
<comment type="similarity">
    <text evidence="4">Belongs to the DHPS family.</text>
</comment>
<evidence type="ECO:0000259" key="11">
    <source>
        <dbReference type="PROSITE" id="PS50972"/>
    </source>
</evidence>
<dbReference type="NCBIfam" id="TIGR01496">
    <property type="entry name" value="DHPS"/>
    <property type="match status" value="1"/>
</dbReference>
<dbReference type="CDD" id="cd00739">
    <property type="entry name" value="DHPS"/>
    <property type="match status" value="1"/>
</dbReference>
<evidence type="ECO:0000256" key="7">
    <source>
        <dbReference type="ARBA" id="ARBA00022842"/>
    </source>
</evidence>
<dbReference type="PANTHER" id="PTHR20941">
    <property type="entry name" value="FOLATE SYNTHESIS PROTEINS"/>
    <property type="match status" value="1"/>
</dbReference>
<dbReference type="GO" id="GO:0046872">
    <property type="term" value="F:metal ion binding"/>
    <property type="evidence" value="ECO:0007669"/>
    <property type="project" value="UniProtKB-KW"/>
</dbReference>
<name>A0A147EC51_9MICO</name>
<dbReference type="Gene3D" id="3.20.20.20">
    <property type="entry name" value="Dihydropteroate synthase-like"/>
    <property type="match status" value="1"/>
</dbReference>
<proteinExistence type="inferred from homology"/>
<sequence>MGVLNVTPDSFSDGGAYAEHDAAIAHGVELARLGADLVDVGGESTRPGAAPVRSSDEQERVLPVIRALASRSIGVSVDTLHADTAHAAVEAGARWINDVSGGLHDPEMLDAAADASRRGAAGLIIGHWRGVPDPGHLRSDYADVVSDVTRALKERASAAVAAGVDPGRIVLDPGLGFDKTGAQGWQLLAGLDEVRALGFPVLIGASRKRMLGEAIDGLAAPRSAAGSATARPAGSGSAPAPSPAHDRDLATAVVSALAAEAGAWGVRVHDVHGTRQALAVQSAWSDARRHVRARQPQATPPDRITLTGLEVFAHHGVFDFEREQGQRFIIDADVEVDLAGAAAEDALARTVHYGELADAIVDAVASDPVDLIETVAERVARVALGFVGVRSARITVHKPDAPIAQTFADVSVTVERRAGGGAHA</sequence>
<evidence type="ECO:0000313" key="13">
    <source>
        <dbReference type="Proteomes" id="UP000070810"/>
    </source>
</evidence>
<evidence type="ECO:0000256" key="9">
    <source>
        <dbReference type="RuleBase" id="RU362079"/>
    </source>
</evidence>
<dbReference type="InterPro" id="IPR011005">
    <property type="entry name" value="Dihydropteroate_synth-like_sf"/>
</dbReference>
<evidence type="ECO:0000256" key="8">
    <source>
        <dbReference type="ARBA" id="ARBA00022909"/>
    </source>
</evidence>
<dbReference type="EMBL" id="LDRK01000110">
    <property type="protein sequence ID" value="KTR81892.1"/>
    <property type="molecule type" value="Genomic_DNA"/>
</dbReference>
<dbReference type="GO" id="GO:0046654">
    <property type="term" value="P:tetrahydrofolate biosynthetic process"/>
    <property type="evidence" value="ECO:0007669"/>
    <property type="project" value="UniProtKB-UniRule"/>
</dbReference>
<evidence type="ECO:0000256" key="10">
    <source>
        <dbReference type="SAM" id="MobiDB-lite"/>
    </source>
</evidence>
<dbReference type="InterPro" id="IPR006390">
    <property type="entry name" value="DHP_synth_dom"/>
</dbReference>
<evidence type="ECO:0000256" key="2">
    <source>
        <dbReference type="ARBA" id="ARBA00001946"/>
    </source>
</evidence>
<protein>
    <recommendedName>
        <fullName evidence="9">7,8-dihydroneopterin aldolase</fullName>
        <ecNumber evidence="9">4.1.2.25</ecNumber>
    </recommendedName>
</protein>
<comment type="catalytic activity">
    <reaction evidence="9">
        <text>7,8-dihydroneopterin = 6-hydroxymethyl-7,8-dihydropterin + glycolaldehyde</text>
        <dbReference type="Rhea" id="RHEA:10540"/>
        <dbReference type="ChEBI" id="CHEBI:17001"/>
        <dbReference type="ChEBI" id="CHEBI:17071"/>
        <dbReference type="ChEBI" id="CHEBI:44841"/>
        <dbReference type="EC" id="4.1.2.25"/>
    </reaction>
</comment>
<keyword evidence="7" id="KW-0460">Magnesium</keyword>
<feature type="domain" description="Pterin-binding" evidence="11">
    <location>
        <begin position="1"/>
        <end position="279"/>
    </location>
</feature>
<evidence type="ECO:0000313" key="12">
    <source>
        <dbReference type="EMBL" id="KTR81892.1"/>
    </source>
</evidence>
<keyword evidence="8 9" id="KW-0289">Folate biosynthesis</keyword>
<evidence type="ECO:0000256" key="4">
    <source>
        <dbReference type="ARBA" id="ARBA00009503"/>
    </source>
</evidence>
<gene>
    <name evidence="12" type="ORF">NS354_11885</name>
</gene>
<dbReference type="PATRIC" id="fig|1079994.3.peg.283"/>
<dbReference type="SMART" id="SM00905">
    <property type="entry name" value="FolB"/>
    <property type="match status" value="1"/>
</dbReference>
<evidence type="ECO:0000256" key="1">
    <source>
        <dbReference type="ARBA" id="ARBA00000012"/>
    </source>
</evidence>
<dbReference type="PANTHER" id="PTHR20941:SF1">
    <property type="entry name" value="FOLIC ACID SYNTHESIS PROTEIN FOL1"/>
    <property type="match status" value="1"/>
</dbReference>
<dbReference type="Pfam" id="PF02152">
    <property type="entry name" value="FolB"/>
    <property type="match status" value="1"/>
</dbReference>
<dbReference type="InterPro" id="IPR006157">
    <property type="entry name" value="FolB_dom"/>
</dbReference>
<dbReference type="Pfam" id="PF00809">
    <property type="entry name" value="Pterin_bind"/>
    <property type="match status" value="1"/>
</dbReference>
<dbReference type="EC" id="4.1.2.25" evidence="9"/>
<feature type="compositionally biased region" description="Low complexity" evidence="10">
    <location>
        <begin position="226"/>
        <end position="239"/>
    </location>
</feature>
<dbReference type="AlphaFoldDB" id="A0A147EC51"/>
<dbReference type="InterPro" id="IPR006156">
    <property type="entry name" value="Dihydroneopterin_aldolase"/>
</dbReference>
<organism evidence="12 13">
    <name type="scientific">Leucobacter chromiiresistens</name>
    <dbReference type="NCBI Taxonomy" id="1079994"/>
    <lineage>
        <taxon>Bacteria</taxon>
        <taxon>Bacillati</taxon>
        <taxon>Actinomycetota</taxon>
        <taxon>Actinomycetes</taxon>
        <taxon>Micrococcales</taxon>
        <taxon>Microbacteriaceae</taxon>
        <taxon>Leucobacter</taxon>
    </lineage>
</organism>
<dbReference type="GO" id="GO:0004156">
    <property type="term" value="F:dihydropteroate synthase activity"/>
    <property type="evidence" value="ECO:0007669"/>
    <property type="project" value="UniProtKB-EC"/>
</dbReference>
<keyword evidence="13" id="KW-1185">Reference proteome</keyword>
<comment type="function">
    <text evidence="9">Catalyzes the conversion of 7,8-dihydroneopterin to 6-hydroxymethyl-7,8-dihydropterin.</text>
</comment>
<dbReference type="GO" id="GO:0005829">
    <property type="term" value="C:cytosol"/>
    <property type="evidence" value="ECO:0007669"/>
    <property type="project" value="TreeGrafter"/>
</dbReference>
<dbReference type="SUPFAM" id="SSF51717">
    <property type="entry name" value="Dihydropteroate synthetase-like"/>
    <property type="match status" value="1"/>
</dbReference>
<dbReference type="CDD" id="cd00534">
    <property type="entry name" value="DHNA_DHNTPE"/>
    <property type="match status" value="1"/>
</dbReference>
<evidence type="ECO:0000256" key="5">
    <source>
        <dbReference type="ARBA" id="ARBA00022679"/>
    </source>
</evidence>
<evidence type="ECO:0000256" key="3">
    <source>
        <dbReference type="ARBA" id="ARBA00004763"/>
    </source>
</evidence>
<dbReference type="OrthoDB" id="9811744at2"/>
<evidence type="ECO:0000256" key="6">
    <source>
        <dbReference type="ARBA" id="ARBA00022723"/>
    </source>
</evidence>
<dbReference type="InterPro" id="IPR043133">
    <property type="entry name" value="GTP-CH-I_C/QueF"/>
</dbReference>
<reference evidence="12 13" key="1">
    <citation type="journal article" date="2016" name="Front. Microbiol.">
        <title>Genomic Resource of Rice Seed Associated Bacteria.</title>
        <authorList>
            <person name="Midha S."/>
            <person name="Bansal K."/>
            <person name="Sharma S."/>
            <person name="Kumar N."/>
            <person name="Patil P.P."/>
            <person name="Chaudhry V."/>
            <person name="Patil P.B."/>
        </authorList>
    </citation>
    <scope>NUCLEOTIDE SEQUENCE [LARGE SCALE GENOMIC DNA]</scope>
    <source>
        <strain evidence="12 13">NS354</strain>
    </source>
</reference>
<dbReference type="NCBIfam" id="TIGR00525">
    <property type="entry name" value="folB"/>
    <property type="match status" value="1"/>
</dbReference>
<comment type="cofactor">
    <cofactor evidence="2">
        <name>Mg(2+)</name>
        <dbReference type="ChEBI" id="CHEBI:18420"/>
    </cofactor>
</comment>
<accession>A0A147EC51</accession>
<comment type="pathway">
    <text evidence="3">Cofactor biosynthesis; tetrahydrofolate biosynthesis; 7,8-dihydrofolate from 2-amino-4-hydroxy-6-hydroxymethyl-7,8-dihydropteridine diphosphate and 4-aminobenzoate: step 1/2.</text>
</comment>
<dbReference type="NCBIfam" id="TIGR00526">
    <property type="entry name" value="folB_dom"/>
    <property type="match status" value="1"/>
</dbReference>
<comment type="pathway">
    <text evidence="9">Cofactor biosynthesis; tetrahydrofolate biosynthesis; 2-amino-4-hydroxy-6-hydroxymethyl-7,8-dihydropteridine diphosphate from 7,8-dihydroneopterin triphosphate: step 3/4.</text>
</comment>
<dbReference type="Gene3D" id="3.30.1130.10">
    <property type="match status" value="1"/>
</dbReference>
<dbReference type="SUPFAM" id="SSF55620">
    <property type="entry name" value="Tetrahydrobiopterin biosynthesis enzymes-like"/>
    <property type="match status" value="1"/>
</dbReference>
<comment type="catalytic activity">
    <reaction evidence="1">
        <text>(7,8-dihydropterin-6-yl)methyl diphosphate + 4-aminobenzoate = 7,8-dihydropteroate + diphosphate</text>
        <dbReference type="Rhea" id="RHEA:19949"/>
        <dbReference type="ChEBI" id="CHEBI:17836"/>
        <dbReference type="ChEBI" id="CHEBI:17839"/>
        <dbReference type="ChEBI" id="CHEBI:33019"/>
        <dbReference type="ChEBI" id="CHEBI:72950"/>
        <dbReference type="EC" id="2.5.1.15"/>
    </reaction>
</comment>